<proteinExistence type="predicted"/>
<dbReference type="GO" id="GO:0003677">
    <property type="term" value="F:DNA binding"/>
    <property type="evidence" value="ECO:0007669"/>
    <property type="project" value="InterPro"/>
</dbReference>
<protein>
    <submittedName>
        <fullName evidence="1">Uncharacterized protein</fullName>
    </submittedName>
</protein>
<dbReference type="InterPro" id="IPR010982">
    <property type="entry name" value="Lambda_DNA-bd_dom_sf"/>
</dbReference>
<gene>
    <name evidence="1" type="ORF">pKP91-00040</name>
</gene>
<dbReference type="EMBL" id="MG736312">
    <property type="protein sequence ID" value="AVX52203.1"/>
    <property type="molecule type" value="Genomic_DNA"/>
</dbReference>
<sequence length="73" mass="8425">MINIENTGKKHPSPEEILTKRKEAGLTQTEAGTLVYSACRTWQQWEEGNRKMHPGLWELFNIKVSIIIDEKSL</sequence>
<organism evidence="1">
    <name type="scientific">Klebsiella pneumoniae</name>
    <dbReference type="NCBI Taxonomy" id="573"/>
    <lineage>
        <taxon>Bacteria</taxon>
        <taxon>Pseudomonadati</taxon>
        <taxon>Pseudomonadota</taxon>
        <taxon>Gammaproteobacteria</taxon>
        <taxon>Enterobacterales</taxon>
        <taxon>Enterobacteriaceae</taxon>
        <taxon>Klebsiella/Raoultella group</taxon>
        <taxon>Klebsiella</taxon>
        <taxon>Klebsiella pneumoniae complex</taxon>
    </lineage>
</organism>
<name>A0A2U7XXE3_KLEPN</name>
<geneLocation type="plasmid" evidence="1">
    <name>pKP91</name>
</geneLocation>
<accession>A0A2U7XXE3</accession>
<evidence type="ECO:0000313" key="1">
    <source>
        <dbReference type="EMBL" id="AVX52203.1"/>
    </source>
</evidence>
<dbReference type="SUPFAM" id="SSF47413">
    <property type="entry name" value="lambda repressor-like DNA-binding domains"/>
    <property type="match status" value="1"/>
</dbReference>
<dbReference type="Gene3D" id="1.10.260.40">
    <property type="entry name" value="lambda repressor-like DNA-binding domains"/>
    <property type="match status" value="1"/>
</dbReference>
<reference evidence="1" key="1">
    <citation type="journal article" date="2018" name="Emerg. Microbes Infect.">
        <title>Identified a colistin-resistance gene mcr-8.1 in klebsiella pneumoniae.</title>
        <authorList>
            <person name="Wang X."/>
            <person name="Wang Y."/>
            <person name="Shen Z."/>
        </authorList>
    </citation>
    <scope>NUCLEOTIDE SEQUENCE</scope>
    <source>
        <strain evidence="1">KP91</strain>
        <plasmid evidence="1">pKP91</plasmid>
    </source>
</reference>
<dbReference type="AlphaFoldDB" id="A0A2U7XXE3"/>
<dbReference type="RefSeq" id="WP_046664217.1">
    <property type="nucleotide sequence ID" value="NZ_CALSDH010000024.1"/>
</dbReference>
<keyword evidence="1" id="KW-0614">Plasmid</keyword>